<keyword evidence="8" id="KW-1185">Reference proteome</keyword>
<evidence type="ECO:0000313" key="7">
    <source>
        <dbReference type="EMBL" id="CDI74044.1"/>
    </source>
</evidence>
<dbReference type="InterPro" id="IPR005351">
    <property type="entry name" value="ASTER"/>
</dbReference>
<organism evidence="7 8">
    <name type="scientific">Eimeria praecox</name>
    <dbReference type="NCBI Taxonomy" id="51316"/>
    <lineage>
        <taxon>Eukaryota</taxon>
        <taxon>Sar</taxon>
        <taxon>Alveolata</taxon>
        <taxon>Apicomplexa</taxon>
        <taxon>Conoidasida</taxon>
        <taxon>Coccidia</taxon>
        <taxon>Eucoccidiorida</taxon>
        <taxon>Eimeriorina</taxon>
        <taxon>Eimeriidae</taxon>
        <taxon>Eimeria</taxon>
    </lineage>
</organism>
<dbReference type="GO" id="GO:0005789">
    <property type="term" value="C:endoplasmic reticulum membrane"/>
    <property type="evidence" value="ECO:0007669"/>
    <property type="project" value="InterPro"/>
</dbReference>
<evidence type="ECO:0000256" key="5">
    <source>
        <dbReference type="SAM" id="MobiDB-lite"/>
    </source>
</evidence>
<dbReference type="AlphaFoldDB" id="U6G611"/>
<gene>
    <name evidence="7" type="ORF">EPH_0001240</name>
</gene>
<keyword evidence="3 6" id="KW-1133">Transmembrane helix</keyword>
<dbReference type="Pfam" id="PF03669">
    <property type="entry name" value="ASTER"/>
    <property type="match status" value="1"/>
</dbReference>
<sequence>MKQPTERTSEYHDSSRIVRFVHQPKGEADPELLLYLCVPAVLVGTLFKMYHMYYIALFIACSSFLGCRYGEVNVQQYISMGMMITMATTLQFMQPPLQRAGAPPQPASPPQQQGVPVQPAS</sequence>
<dbReference type="OrthoDB" id="346488at2759"/>
<feature type="compositionally biased region" description="Low complexity" evidence="5">
    <location>
        <begin position="110"/>
        <end position="121"/>
    </location>
</feature>
<evidence type="ECO:0000256" key="1">
    <source>
        <dbReference type="ARBA" id="ARBA00004370"/>
    </source>
</evidence>
<keyword evidence="4 6" id="KW-0472">Membrane</keyword>
<keyword evidence="2 6" id="KW-0812">Transmembrane</keyword>
<reference evidence="7" key="1">
    <citation type="submission" date="2013-10" db="EMBL/GenBank/DDBJ databases">
        <title>Genomic analysis of the causative agents of coccidiosis in chickens.</title>
        <authorList>
            <person name="Reid A.J."/>
            <person name="Blake D."/>
            <person name="Billington K."/>
            <person name="Browne H."/>
            <person name="Dunn M."/>
            <person name="Hung S."/>
            <person name="Kawahara F."/>
            <person name="Miranda-Saavedra D."/>
            <person name="Mourier T."/>
            <person name="Nagra H."/>
            <person name="Otto T.D."/>
            <person name="Rawlings N."/>
            <person name="Sanchez A."/>
            <person name="Sanders M."/>
            <person name="Subramaniam C."/>
            <person name="Tay Y."/>
            <person name="Dear P."/>
            <person name="Doerig C."/>
            <person name="Gruber A."/>
            <person name="Parkinson J."/>
            <person name="Shirley M."/>
            <person name="Wan K.L."/>
            <person name="Berriman M."/>
            <person name="Tomley F."/>
            <person name="Pain A."/>
        </authorList>
    </citation>
    <scope>NUCLEOTIDE SEQUENCE [LARGE SCALE GENOMIC DNA]</scope>
    <source>
        <strain evidence="7">Houghton</strain>
    </source>
</reference>
<feature type="region of interest" description="Disordered" evidence="5">
    <location>
        <begin position="96"/>
        <end position="121"/>
    </location>
</feature>
<reference evidence="7" key="2">
    <citation type="submission" date="2013-10" db="EMBL/GenBank/DDBJ databases">
        <authorList>
            <person name="Aslett M."/>
        </authorList>
    </citation>
    <scope>NUCLEOTIDE SEQUENCE [LARGE SCALE GENOMIC DNA]</scope>
    <source>
        <strain evidence="7">Houghton</strain>
    </source>
</reference>
<evidence type="ECO:0000256" key="6">
    <source>
        <dbReference type="SAM" id="Phobius"/>
    </source>
</evidence>
<protein>
    <submittedName>
        <fullName evidence="7">Uncharacterized protein</fullName>
    </submittedName>
</protein>
<accession>U6G611</accession>
<dbReference type="EMBL" id="HG689518">
    <property type="protein sequence ID" value="CDI74044.1"/>
    <property type="molecule type" value="Genomic_DNA"/>
</dbReference>
<evidence type="ECO:0000256" key="2">
    <source>
        <dbReference type="ARBA" id="ARBA00022692"/>
    </source>
</evidence>
<proteinExistence type="predicted"/>
<evidence type="ECO:0000256" key="3">
    <source>
        <dbReference type="ARBA" id="ARBA00022989"/>
    </source>
</evidence>
<evidence type="ECO:0000256" key="4">
    <source>
        <dbReference type="ARBA" id="ARBA00023136"/>
    </source>
</evidence>
<comment type="subcellular location">
    <subcellularLocation>
        <location evidence="1">Membrane</location>
    </subcellularLocation>
</comment>
<dbReference type="Proteomes" id="UP000018201">
    <property type="component" value="Unassembled WGS sequence"/>
</dbReference>
<feature type="transmembrane region" description="Helical" evidence="6">
    <location>
        <begin position="32"/>
        <end position="50"/>
    </location>
</feature>
<evidence type="ECO:0000313" key="8">
    <source>
        <dbReference type="Proteomes" id="UP000018201"/>
    </source>
</evidence>
<dbReference type="GO" id="GO:0044183">
    <property type="term" value="F:protein folding chaperone"/>
    <property type="evidence" value="ECO:0007669"/>
    <property type="project" value="InterPro"/>
</dbReference>
<dbReference type="VEuPathDB" id="ToxoDB:EPH_0001240"/>
<name>U6G611_9EIME</name>
<dbReference type="GO" id="GO:0045048">
    <property type="term" value="P:protein insertion into ER membrane"/>
    <property type="evidence" value="ECO:0007669"/>
    <property type="project" value="InterPro"/>
</dbReference>